<dbReference type="InterPro" id="IPR027414">
    <property type="entry name" value="GH95_N_dom"/>
</dbReference>
<proteinExistence type="predicted"/>
<name>A0A4V2XAT3_9BACT</name>
<protein>
    <submittedName>
        <fullName evidence="5">Glycoside hydrolase family 95 protein</fullName>
    </submittedName>
</protein>
<feature type="signal peptide" evidence="1">
    <location>
        <begin position="1"/>
        <end position="20"/>
    </location>
</feature>
<dbReference type="RefSeq" id="WP_132113371.1">
    <property type="nucleotide sequence ID" value="NZ_SMJU01000001.1"/>
</dbReference>
<accession>A0A4V2XAT3</accession>
<evidence type="ECO:0000259" key="4">
    <source>
        <dbReference type="Pfam" id="PF22124"/>
    </source>
</evidence>
<comment type="caution">
    <text evidence="5">The sequence shown here is derived from an EMBL/GenBank/DDBJ whole genome shotgun (WGS) entry which is preliminary data.</text>
</comment>
<dbReference type="Gene3D" id="2.60.40.1180">
    <property type="entry name" value="Golgi alpha-mannosidase II"/>
    <property type="match status" value="1"/>
</dbReference>
<organism evidence="5 6">
    <name type="scientific">Arundinibacter roseus</name>
    <dbReference type="NCBI Taxonomy" id="2070510"/>
    <lineage>
        <taxon>Bacteria</taxon>
        <taxon>Pseudomonadati</taxon>
        <taxon>Bacteroidota</taxon>
        <taxon>Cytophagia</taxon>
        <taxon>Cytophagales</taxon>
        <taxon>Spirosomataceae</taxon>
        <taxon>Arundinibacter</taxon>
    </lineage>
</organism>
<gene>
    <name evidence="5" type="ORF">EZE20_00475</name>
</gene>
<keyword evidence="6" id="KW-1185">Reference proteome</keyword>
<dbReference type="Proteomes" id="UP000295706">
    <property type="component" value="Unassembled WGS sequence"/>
</dbReference>
<evidence type="ECO:0000313" key="5">
    <source>
        <dbReference type="EMBL" id="TDB68855.1"/>
    </source>
</evidence>
<feature type="domain" description="Glycosyl hydrolase family 95 catalytic" evidence="4">
    <location>
        <begin position="339"/>
        <end position="750"/>
    </location>
</feature>
<dbReference type="PANTHER" id="PTHR31084">
    <property type="entry name" value="ALPHA-L-FUCOSIDASE 2"/>
    <property type="match status" value="1"/>
</dbReference>
<dbReference type="SUPFAM" id="SSF48208">
    <property type="entry name" value="Six-hairpin glycosidases"/>
    <property type="match status" value="1"/>
</dbReference>
<sequence>MYTRLYLILLAAGIVQQTAAQNNTSPIQIPKQDLLIYYEKPAQEWVEAVPLGNGYMGAMLFGEPEKEHIQLNEGTLYTGDPTRTYKSTDIRKQYKEATELLRERKFQEAQALITSEWLGRNHQLYQPMSDFWIDFSHPKNIITDYKRTLDLSTATATVSYRVGQTTYRRSLFASYPDHCMVLKITKQGPDKISCKLRFSTPHEATAQTQSRGKQLSVRAKVPGFALRRTFEQVEKLGDQHKYPELYEKNGERKPTALNQLYGEAIDGLGMAFETRADVRTAGGKVVASGETISIENAEEVIVVLTAATSFNGFDKSPADGAVDPVATVDGYLKAVAKKSYDVLYQSHLKDYQRLFNRVALQLGQPTPQSAMPTDRRVELFANGQDPSFAALYFQFGRYLMIAGSRPGGQPLNLQGIWNDQRVPAWNGGYTININAQMNYWPAELTNLSECQEPFLQAIKELAINGTETARTMYGNDGWVAHHNMDIWRHAGPIDSCPCSFWPMAAGWLTSHYWERYLFQGNKEFLKNDVMPLLKGAVQFYMGWLVPNERGYLVTPIGHSPEHNFLYDGNKQATYSPGPTMDMAIVRESFARYLEACTTLGIDDDFSKKVADNLRQLLPYQLGKYGQLQEWQEDFEDSEVQHRHFSHVYGLHPGNQMNFETTPELMAGVQRVMERRGDAATGWSMGWKVNVWARLRNGEQALKLMTNLFSLVRSTKSSMQGGGTYPNLFDAHPPFQIDGNFGTTAGIAEMLVQSHSGEIHLLPALPKAWNSGKIKGLRARGGFEIDMEWADGRLIQAEVRSTLGGVCRIQTNEPMQLIGGQAQAASGQNPNPLLDFVQAGAPLIKDSSALATMPISASYLQELSTEANKAYRLLPK</sequence>
<dbReference type="Pfam" id="PF22124">
    <property type="entry name" value="Glyco_hydro_95_cat"/>
    <property type="match status" value="1"/>
</dbReference>
<dbReference type="AlphaFoldDB" id="A0A4V2XAT3"/>
<dbReference type="PANTHER" id="PTHR31084:SF0">
    <property type="entry name" value="ALPHA-L-FUCOSIDASE 2"/>
    <property type="match status" value="1"/>
</dbReference>
<feature type="chain" id="PRO_5020356334" evidence="1">
    <location>
        <begin position="21"/>
        <end position="875"/>
    </location>
</feature>
<dbReference type="GO" id="GO:0004560">
    <property type="term" value="F:alpha-L-fucosidase activity"/>
    <property type="evidence" value="ECO:0007669"/>
    <property type="project" value="InterPro"/>
</dbReference>
<dbReference type="InterPro" id="IPR016518">
    <property type="entry name" value="Alpha-L-fucosidase"/>
</dbReference>
<reference evidence="5 6" key="1">
    <citation type="submission" date="2019-02" db="EMBL/GenBank/DDBJ databases">
        <title>Arundinibacter roseus gen. nov., sp. nov., a new member of the family Cytophagaceae.</title>
        <authorList>
            <person name="Szuroczki S."/>
            <person name="Khayer B."/>
            <person name="Sproer C."/>
            <person name="Toumi M."/>
            <person name="Szabo A."/>
            <person name="Felfoldi T."/>
            <person name="Schumann P."/>
            <person name="Toth E."/>
        </authorList>
    </citation>
    <scope>NUCLEOTIDE SEQUENCE [LARGE SCALE GENOMIC DNA]</scope>
    <source>
        <strain evidence="5 6">DMA-k-7a</strain>
    </source>
</reference>
<dbReference type="EMBL" id="SMJU01000001">
    <property type="protein sequence ID" value="TDB68855.1"/>
    <property type="molecule type" value="Genomic_DNA"/>
</dbReference>
<dbReference type="Gene3D" id="2.70.98.50">
    <property type="entry name" value="putative glycoside hydrolase family protein from bacillus halodurans"/>
    <property type="match status" value="1"/>
</dbReference>
<dbReference type="Pfam" id="PF21307">
    <property type="entry name" value="Glyco_hydro_95_C"/>
    <property type="match status" value="1"/>
</dbReference>
<dbReference type="InterPro" id="IPR008928">
    <property type="entry name" value="6-hairpin_glycosidase_sf"/>
</dbReference>
<keyword evidence="5" id="KW-0378">Hydrolase</keyword>
<evidence type="ECO:0000259" key="3">
    <source>
        <dbReference type="Pfam" id="PF21307"/>
    </source>
</evidence>
<dbReference type="PIRSF" id="PIRSF007663">
    <property type="entry name" value="UCP007663"/>
    <property type="match status" value="1"/>
</dbReference>
<evidence type="ECO:0000259" key="2">
    <source>
        <dbReference type="Pfam" id="PF14498"/>
    </source>
</evidence>
<evidence type="ECO:0000256" key="1">
    <source>
        <dbReference type="SAM" id="SignalP"/>
    </source>
</evidence>
<dbReference type="FunFam" id="1.50.10.10:FF:000028">
    <property type="entry name" value="Alpha-L-fucosidase 2"/>
    <property type="match status" value="1"/>
</dbReference>
<dbReference type="InterPro" id="IPR054363">
    <property type="entry name" value="GH95_cat"/>
</dbReference>
<evidence type="ECO:0000313" key="6">
    <source>
        <dbReference type="Proteomes" id="UP000295706"/>
    </source>
</evidence>
<feature type="domain" description="Alpha fucosidase A-like C-terminal" evidence="3">
    <location>
        <begin position="752"/>
        <end position="823"/>
    </location>
</feature>
<dbReference type="InterPro" id="IPR049053">
    <property type="entry name" value="AFCA-like_C"/>
</dbReference>
<dbReference type="OrthoDB" id="9802600at2"/>
<feature type="domain" description="Glycosyl hydrolase family 95 N-terminal" evidence="2">
    <location>
        <begin position="37"/>
        <end position="311"/>
    </location>
</feature>
<dbReference type="Pfam" id="PF14498">
    <property type="entry name" value="Glyco_hyd_65N_2"/>
    <property type="match status" value="1"/>
</dbReference>
<dbReference type="InterPro" id="IPR013780">
    <property type="entry name" value="Glyco_hydro_b"/>
</dbReference>
<keyword evidence="1" id="KW-0732">Signal</keyword>
<dbReference type="GO" id="GO:0005975">
    <property type="term" value="P:carbohydrate metabolic process"/>
    <property type="evidence" value="ECO:0007669"/>
    <property type="project" value="InterPro"/>
</dbReference>